<dbReference type="AlphaFoldDB" id="A0A183BUM9"/>
<sequence>MSSMLPNFKRNISSNFQFNRQKMGVLLPFSPRSLSPASVGGTTTLSRRTKSYRSAKGESFKCVDRVPEELPPCQKMEAECIDKWGEIEN</sequence>
<accession>A0A183BUM9</accession>
<reference evidence="2" key="2">
    <citation type="submission" date="2016-06" db="UniProtKB">
        <authorList>
            <consortium name="WormBaseParasite"/>
        </authorList>
    </citation>
    <scope>IDENTIFICATION</scope>
</reference>
<evidence type="ECO:0000313" key="1">
    <source>
        <dbReference type="Proteomes" id="UP000050741"/>
    </source>
</evidence>
<keyword evidence="1" id="KW-1185">Reference proteome</keyword>
<reference evidence="1" key="1">
    <citation type="submission" date="2014-05" db="EMBL/GenBank/DDBJ databases">
        <title>The genome and life-stage specific transcriptomes of Globodera pallida elucidate key aspects of plant parasitism by a cyst nematode.</title>
        <authorList>
            <person name="Cotton J.A."/>
            <person name="Lilley C.J."/>
            <person name="Jones L.M."/>
            <person name="Kikuchi T."/>
            <person name="Reid A.J."/>
            <person name="Thorpe P."/>
            <person name="Tsai I.J."/>
            <person name="Beasley H."/>
            <person name="Blok V."/>
            <person name="Cock P.J.A."/>
            <person name="Van den Akker S.E."/>
            <person name="Holroyd N."/>
            <person name="Hunt M."/>
            <person name="Mantelin S."/>
            <person name="Naghra H."/>
            <person name="Pain A."/>
            <person name="Palomares-Rius J.E."/>
            <person name="Zarowiecki M."/>
            <person name="Berriman M."/>
            <person name="Jones J.T."/>
            <person name="Urwin P.E."/>
        </authorList>
    </citation>
    <scope>NUCLEOTIDE SEQUENCE [LARGE SCALE GENOMIC DNA]</scope>
    <source>
        <strain evidence="1">Lindley</strain>
    </source>
</reference>
<organism evidence="1 2">
    <name type="scientific">Globodera pallida</name>
    <name type="common">Potato cyst nematode worm</name>
    <name type="synonym">Heterodera pallida</name>
    <dbReference type="NCBI Taxonomy" id="36090"/>
    <lineage>
        <taxon>Eukaryota</taxon>
        <taxon>Metazoa</taxon>
        <taxon>Ecdysozoa</taxon>
        <taxon>Nematoda</taxon>
        <taxon>Chromadorea</taxon>
        <taxon>Rhabditida</taxon>
        <taxon>Tylenchina</taxon>
        <taxon>Tylenchomorpha</taxon>
        <taxon>Tylenchoidea</taxon>
        <taxon>Heteroderidae</taxon>
        <taxon>Heteroderinae</taxon>
        <taxon>Globodera</taxon>
    </lineage>
</organism>
<protein>
    <submittedName>
        <fullName evidence="2">Uncharacterized protein</fullName>
    </submittedName>
</protein>
<evidence type="ECO:0000313" key="2">
    <source>
        <dbReference type="WBParaSite" id="GPLIN_000431500"/>
    </source>
</evidence>
<dbReference type="WBParaSite" id="GPLIN_000431500">
    <property type="protein sequence ID" value="GPLIN_000431500"/>
    <property type="gene ID" value="GPLIN_000431500"/>
</dbReference>
<name>A0A183BUM9_GLOPA</name>
<proteinExistence type="predicted"/>
<dbReference type="Proteomes" id="UP000050741">
    <property type="component" value="Unassembled WGS sequence"/>
</dbReference>